<feature type="modified residue" description="4-aspartylphosphate" evidence="3">
    <location>
        <position position="59"/>
    </location>
</feature>
<gene>
    <name evidence="6" type="ORF">OW255_14660</name>
</gene>
<dbReference type="InterPro" id="IPR011006">
    <property type="entry name" value="CheY-like_superfamily"/>
</dbReference>
<protein>
    <recommendedName>
        <fullName evidence="1">Stage 0 sporulation protein A homolog</fullName>
    </recommendedName>
</protein>
<dbReference type="SMART" id="SM00448">
    <property type="entry name" value="REC"/>
    <property type="match status" value="1"/>
</dbReference>
<dbReference type="InterPro" id="IPR046947">
    <property type="entry name" value="LytR-like"/>
</dbReference>
<dbReference type="Gene3D" id="2.40.50.1020">
    <property type="entry name" value="LytTr DNA-binding domain"/>
    <property type="match status" value="1"/>
</dbReference>
<evidence type="ECO:0000256" key="3">
    <source>
        <dbReference type="PROSITE-ProRule" id="PRU00169"/>
    </source>
</evidence>
<dbReference type="Proteomes" id="UP001163115">
    <property type="component" value="Chromosome"/>
</dbReference>
<dbReference type="PANTHER" id="PTHR37299:SF1">
    <property type="entry name" value="STAGE 0 SPORULATION PROTEIN A HOMOLOG"/>
    <property type="match status" value="1"/>
</dbReference>
<feature type="domain" description="Response regulatory" evidence="4">
    <location>
        <begin position="3"/>
        <end position="122"/>
    </location>
</feature>
<evidence type="ECO:0000256" key="2">
    <source>
        <dbReference type="ARBA" id="ARBA00024867"/>
    </source>
</evidence>
<dbReference type="RefSeq" id="WP_268114480.1">
    <property type="nucleotide sequence ID" value="NZ_CP113524.1"/>
</dbReference>
<dbReference type="InterPro" id="IPR001789">
    <property type="entry name" value="Sig_transdc_resp-reg_receiver"/>
</dbReference>
<evidence type="ECO:0000256" key="1">
    <source>
        <dbReference type="ARBA" id="ARBA00018672"/>
    </source>
</evidence>
<dbReference type="SUPFAM" id="SSF52172">
    <property type="entry name" value="CheY-like"/>
    <property type="match status" value="1"/>
</dbReference>
<accession>A0ABY7A8J4</accession>
<organism evidence="6 7">
    <name type="scientific">Lacrimispora xylanolytica</name>
    <dbReference type="NCBI Taxonomy" id="29375"/>
    <lineage>
        <taxon>Bacteria</taxon>
        <taxon>Bacillati</taxon>
        <taxon>Bacillota</taxon>
        <taxon>Clostridia</taxon>
        <taxon>Lachnospirales</taxon>
        <taxon>Lachnospiraceae</taxon>
        <taxon>Lacrimispora</taxon>
    </lineage>
</organism>
<dbReference type="PANTHER" id="PTHR37299">
    <property type="entry name" value="TRANSCRIPTIONAL REGULATOR-RELATED"/>
    <property type="match status" value="1"/>
</dbReference>
<dbReference type="InterPro" id="IPR007492">
    <property type="entry name" value="LytTR_DNA-bd_dom"/>
</dbReference>
<proteinExistence type="predicted"/>
<dbReference type="SMART" id="SM00850">
    <property type="entry name" value="LytTR"/>
    <property type="match status" value="1"/>
</dbReference>
<evidence type="ECO:0000259" key="4">
    <source>
        <dbReference type="PROSITE" id="PS50110"/>
    </source>
</evidence>
<comment type="function">
    <text evidence="2">May play the central regulatory role in sporulation. It may be an element of the effector pathway responsible for the activation of sporulation genes in response to nutritional stress. Spo0A may act in concert with spo0H (a sigma factor) to control the expression of some genes that are critical to the sporulation process.</text>
</comment>
<keyword evidence="6" id="KW-0238">DNA-binding</keyword>
<dbReference type="EMBL" id="CP113524">
    <property type="protein sequence ID" value="WAJ22802.1"/>
    <property type="molecule type" value="Genomic_DNA"/>
</dbReference>
<name>A0ABY7A8J4_9FIRM</name>
<dbReference type="Pfam" id="PF04397">
    <property type="entry name" value="LytTR"/>
    <property type="match status" value="1"/>
</dbReference>
<sequence>MFRIAICDDEYYFRQELKEIISDYMRNKGLIFQIDTFASGEDFIALGIEMVKYTIVFLDVNMNKMDGVTAAKAIRTISKEIFIVFVTAYVDYTLEGYKVDAIRYLLKDSNNFKSTISECMEAVIDKMNYTVIKKVFDFNESKREISLDRLLYIESKLHKLEFHIMEQKLKIYTMYETLNDLERELRGYNFLRIHQSFLVNLKYMNEVFRYKTILSNGIELIIPKARYKQVKDSFIAYQGEI</sequence>
<dbReference type="PROSITE" id="PS50110">
    <property type="entry name" value="RESPONSE_REGULATORY"/>
    <property type="match status" value="1"/>
</dbReference>
<keyword evidence="7" id="KW-1185">Reference proteome</keyword>
<dbReference type="GO" id="GO:0003677">
    <property type="term" value="F:DNA binding"/>
    <property type="evidence" value="ECO:0007669"/>
    <property type="project" value="UniProtKB-KW"/>
</dbReference>
<keyword evidence="3" id="KW-0597">Phosphoprotein</keyword>
<dbReference type="Pfam" id="PF00072">
    <property type="entry name" value="Response_reg"/>
    <property type="match status" value="1"/>
</dbReference>
<dbReference type="PROSITE" id="PS50930">
    <property type="entry name" value="HTH_LYTTR"/>
    <property type="match status" value="1"/>
</dbReference>
<dbReference type="Gene3D" id="3.40.50.2300">
    <property type="match status" value="1"/>
</dbReference>
<evidence type="ECO:0000313" key="6">
    <source>
        <dbReference type="EMBL" id="WAJ22802.1"/>
    </source>
</evidence>
<reference evidence="6" key="1">
    <citation type="submission" date="2022-11" db="EMBL/GenBank/DDBJ databases">
        <title>Lacrimispora xylanolytica sy1, complete genome.</title>
        <authorList>
            <person name="Choi S."/>
        </authorList>
    </citation>
    <scope>NUCLEOTIDE SEQUENCE</scope>
    <source>
        <strain evidence="6">Sy1</strain>
    </source>
</reference>
<feature type="domain" description="HTH LytTR-type" evidence="5">
    <location>
        <begin position="172"/>
        <end position="236"/>
    </location>
</feature>
<evidence type="ECO:0000259" key="5">
    <source>
        <dbReference type="PROSITE" id="PS50930"/>
    </source>
</evidence>
<evidence type="ECO:0000313" key="7">
    <source>
        <dbReference type="Proteomes" id="UP001163115"/>
    </source>
</evidence>